<protein>
    <recommendedName>
        <fullName evidence="3">Tick transposon</fullName>
    </recommendedName>
</protein>
<dbReference type="AlphaFoldDB" id="A0A9J6D0D3"/>
<dbReference type="EMBL" id="JABSTU010004002">
    <property type="protein sequence ID" value="KAH7964374.1"/>
    <property type="molecule type" value="Genomic_DNA"/>
</dbReference>
<evidence type="ECO:0008006" key="3">
    <source>
        <dbReference type="Google" id="ProtNLM"/>
    </source>
</evidence>
<reference evidence="1" key="2">
    <citation type="submission" date="2021-09" db="EMBL/GenBank/DDBJ databases">
        <authorList>
            <person name="Jia N."/>
            <person name="Wang J."/>
            <person name="Shi W."/>
            <person name="Du L."/>
            <person name="Sun Y."/>
            <person name="Zhan W."/>
            <person name="Jiang J."/>
            <person name="Wang Q."/>
            <person name="Zhang B."/>
            <person name="Ji P."/>
            <person name="Sakyi L.B."/>
            <person name="Cui X."/>
            <person name="Yuan T."/>
            <person name="Jiang B."/>
            <person name="Yang W."/>
            <person name="Lam T.T.-Y."/>
            <person name="Chang Q."/>
            <person name="Ding S."/>
            <person name="Wang X."/>
            <person name="Zhu J."/>
            <person name="Ruan X."/>
            <person name="Zhao L."/>
            <person name="Wei J."/>
            <person name="Que T."/>
            <person name="Du C."/>
            <person name="Cheng J."/>
            <person name="Dai P."/>
            <person name="Han X."/>
            <person name="Huang E."/>
            <person name="Gao Y."/>
            <person name="Liu J."/>
            <person name="Shao H."/>
            <person name="Ye R."/>
            <person name="Li L."/>
            <person name="Wei W."/>
            <person name="Wang X."/>
            <person name="Wang C."/>
            <person name="Huo Q."/>
            <person name="Li W."/>
            <person name="Guo W."/>
            <person name="Chen H."/>
            <person name="Chen S."/>
            <person name="Zhou L."/>
            <person name="Zhou L."/>
            <person name="Ni X."/>
            <person name="Tian J."/>
            <person name="Zhou Y."/>
            <person name="Sheng Y."/>
            <person name="Liu T."/>
            <person name="Pan Y."/>
            <person name="Xia L."/>
            <person name="Li J."/>
            <person name="Zhao F."/>
            <person name="Cao W."/>
        </authorList>
    </citation>
    <scope>NUCLEOTIDE SEQUENCE</scope>
    <source>
        <strain evidence="1">Rmic-2018</strain>
        <tissue evidence="1">Larvae</tissue>
    </source>
</reference>
<gene>
    <name evidence="1" type="ORF">HPB51_027389</name>
</gene>
<dbReference type="Proteomes" id="UP000821866">
    <property type="component" value="Unassembled WGS sequence"/>
</dbReference>
<accession>A0A9J6D0D3</accession>
<keyword evidence="2" id="KW-1185">Reference proteome</keyword>
<proteinExistence type="predicted"/>
<evidence type="ECO:0000313" key="1">
    <source>
        <dbReference type="EMBL" id="KAH7964374.1"/>
    </source>
</evidence>
<evidence type="ECO:0000313" key="2">
    <source>
        <dbReference type="Proteomes" id="UP000821866"/>
    </source>
</evidence>
<organism evidence="1 2">
    <name type="scientific">Rhipicephalus microplus</name>
    <name type="common">Cattle tick</name>
    <name type="synonym">Boophilus microplus</name>
    <dbReference type="NCBI Taxonomy" id="6941"/>
    <lineage>
        <taxon>Eukaryota</taxon>
        <taxon>Metazoa</taxon>
        <taxon>Ecdysozoa</taxon>
        <taxon>Arthropoda</taxon>
        <taxon>Chelicerata</taxon>
        <taxon>Arachnida</taxon>
        <taxon>Acari</taxon>
        <taxon>Parasitiformes</taxon>
        <taxon>Ixodida</taxon>
        <taxon>Ixodoidea</taxon>
        <taxon>Ixodidae</taxon>
        <taxon>Rhipicephalinae</taxon>
        <taxon>Rhipicephalus</taxon>
        <taxon>Boophilus</taxon>
    </lineage>
</organism>
<name>A0A9J6D0D3_RHIMP</name>
<sequence length="163" mass="17932">MAASRLRPGNAPTTTLLSPPTLSVIASVHQFKFESQRLNTLNIYRENKKEIATEPALHDNSCGAAQLFEVRAGMLGTLDYRSRFNCALETLSAVCRTCGGERETVKHLLLHCSELTPPPVEGTTLLQTLGFRDAEGNCCGKNLHIAKARLEMWCGTQSGHTRY</sequence>
<comment type="caution">
    <text evidence="1">The sequence shown here is derived from an EMBL/GenBank/DDBJ whole genome shotgun (WGS) entry which is preliminary data.</text>
</comment>
<reference evidence="1" key="1">
    <citation type="journal article" date="2020" name="Cell">
        <title>Large-Scale Comparative Analyses of Tick Genomes Elucidate Their Genetic Diversity and Vector Capacities.</title>
        <authorList>
            <consortium name="Tick Genome and Microbiome Consortium (TIGMIC)"/>
            <person name="Jia N."/>
            <person name="Wang J."/>
            <person name="Shi W."/>
            <person name="Du L."/>
            <person name="Sun Y."/>
            <person name="Zhan W."/>
            <person name="Jiang J.F."/>
            <person name="Wang Q."/>
            <person name="Zhang B."/>
            <person name="Ji P."/>
            <person name="Bell-Sakyi L."/>
            <person name="Cui X.M."/>
            <person name="Yuan T.T."/>
            <person name="Jiang B.G."/>
            <person name="Yang W.F."/>
            <person name="Lam T.T."/>
            <person name="Chang Q.C."/>
            <person name="Ding S.J."/>
            <person name="Wang X.J."/>
            <person name="Zhu J.G."/>
            <person name="Ruan X.D."/>
            <person name="Zhao L."/>
            <person name="Wei J.T."/>
            <person name="Ye R.Z."/>
            <person name="Que T.C."/>
            <person name="Du C.H."/>
            <person name="Zhou Y.H."/>
            <person name="Cheng J.X."/>
            <person name="Dai P.F."/>
            <person name="Guo W.B."/>
            <person name="Han X.H."/>
            <person name="Huang E.J."/>
            <person name="Li L.F."/>
            <person name="Wei W."/>
            <person name="Gao Y.C."/>
            <person name="Liu J.Z."/>
            <person name="Shao H.Z."/>
            <person name="Wang X."/>
            <person name="Wang C.C."/>
            <person name="Yang T.C."/>
            <person name="Huo Q.B."/>
            <person name="Li W."/>
            <person name="Chen H.Y."/>
            <person name="Chen S.E."/>
            <person name="Zhou L.G."/>
            <person name="Ni X.B."/>
            <person name="Tian J.H."/>
            <person name="Sheng Y."/>
            <person name="Liu T."/>
            <person name="Pan Y.S."/>
            <person name="Xia L.Y."/>
            <person name="Li J."/>
            <person name="Zhao F."/>
            <person name="Cao W.C."/>
        </authorList>
    </citation>
    <scope>NUCLEOTIDE SEQUENCE</scope>
    <source>
        <strain evidence="1">Rmic-2018</strain>
    </source>
</reference>